<evidence type="ECO:0000313" key="3">
    <source>
        <dbReference type="Proteomes" id="UP001569428"/>
    </source>
</evidence>
<dbReference type="PANTHER" id="PTHR33990">
    <property type="entry name" value="PROTEIN YJDN-RELATED"/>
    <property type="match status" value="1"/>
</dbReference>
<dbReference type="PANTHER" id="PTHR33990:SF1">
    <property type="entry name" value="PROTEIN YJDN"/>
    <property type="match status" value="1"/>
</dbReference>
<dbReference type="Proteomes" id="UP001569428">
    <property type="component" value="Unassembled WGS sequence"/>
</dbReference>
<feature type="domain" description="PhnB-like" evidence="1">
    <location>
        <begin position="4"/>
        <end position="130"/>
    </location>
</feature>
<dbReference type="EMBL" id="JBGMEK010000072">
    <property type="protein sequence ID" value="MFA0813130.1"/>
    <property type="molecule type" value="Genomic_DNA"/>
</dbReference>
<dbReference type="Pfam" id="PF06983">
    <property type="entry name" value="3-dmu-9_3-mt"/>
    <property type="match status" value="1"/>
</dbReference>
<keyword evidence="3" id="KW-1185">Reference proteome</keyword>
<dbReference type="RefSeq" id="WP_371840897.1">
    <property type="nucleotide sequence ID" value="NZ_JBGMEK010000072.1"/>
</dbReference>
<evidence type="ECO:0000313" key="2">
    <source>
        <dbReference type="EMBL" id="MFA0813130.1"/>
    </source>
</evidence>
<protein>
    <submittedName>
        <fullName evidence="2">VOC family protein</fullName>
    </submittedName>
</protein>
<dbReference type="InterPro" id="IPR028973">
    <property type="entry name" value="PhnB-like"/>
</dbReference>
<accession>A0ABV4P619</accession>
<sequence length="145" mass="16136">MEPIIYLTFKGNCLEAMTHYAETLGGEIWGTLLNADAPNPESRMPGGDDMVMNMAMTLGNATLMASDNSDAMYEKPQGFRVFIPPKSRKEFDRIYDIFSKEAKAIDMAPVETFWAERFALLTDKYGTPWMLNYEGSKAEAAGQGA</sequence>
<dbReference type="SUPFAM" id="SSF54593">
    <property type="entry name" value="Glyoxalase/Bleomycin resistance protein/Dihydroxybiphenyl dioxygenase"/>
    <property type="match status" value="1"/>
</dbReference>
<gene>
    <name evidence="2" type="ORF">ACCI49_19710</name>
</gene>
<dbReference type="Gene3D" id="3.10.180.10">
    <property type="entry name" value="2,3-Dihydroxybiphenyl 1,2-Dioxygenase, domain 1"/>
    <property type="match status" value="1"/>
</dbReference>
<evidence type="ECO:0000259" key="1">
    <source>
        <dbReference type="Pfam" id="PF06983"/>
    </source>
</evidence>
<proteinExistence type="predicted"/>
<dbReference type="InterPro" id="IPR029068">
    <property type="entry name" value="Glyas_Bleomycin-R_OHBP_Dase"/>
</dbReference>
<reference evidence="2 3" key="1">
    <citation type="submission" date="2024-08" db="EMBL/GenBank/DDBJ databases">
        <authorList>
            <person name="Ishaq N."/>
        </authorList>
    </citation>
    <scope>NUCLEOTIDE SEQUENCE [LARGE SCALE GENOMIC DNA]</scope>
    <source>
        <strain evidence="2 3">DSM 18651</strain>
    </source>
</reference>
<name>A0ABV4P619_9GAMM</name>
<comment type="caution">
    <text evidence="2">The sequence shown here is derived from an EMBL/GenBank/DDBJ whole genome shotgun (WGS) entry which is preliminary data.</text>
</comment>
<organism evidence="2 3">
    <name type="scientific">Microbulbifer epialgicus</name>
    <dbReference type="NCBI Taxonomy" id="393907"/>
    <lineage>
        <taxon>Bacteria</taxon>
        <taxon>Pseudomonadati</taxon>
        <taxon>Pseudomonadota</taxon>
        <taxon>Gammaproteobacteria</taxon>
        <taxon>Cellvibrionales</taxon>
        <taxon>Microbulbiferaceae</taxon>
        <taxon>Microbulbifer</taxon>
    </lineage>
</organism>